<evidence type="ECO:0000313" key="2">
    <source>
        <dbReference type="EMBL" id="MCO6410096.1"/>
    </source>
</evidence>
<gene>
    <name evidence="2" type="ORF">GTW23_18075</name>
</gene>
<reference evidence="2 3" key="1">
    <citation type="submission" date="2020-01" db="EMBL/GenBank/DDBJ databases">
        <title>Genomes of bacteria type strains.</title>
        <authorList>
            <person name="Chen J."/>
            <person name="Zhu S."/>
            <person name="Yang J."/>
        </authorList>
    </citation>
    <scope>NUCLEOTIDE SEQUENCE [LARGE SCALE GENOMIC DNA]</scope>
    <source>
        <strain evidence="2 3">DSM 16655</strain>
    </source>
</reference>
<feature type="region of interest" description="Disordered" evidence="1">
    <location>
        <begin position="44"/>
        <end position="73"/>
    </location>
</feature>
<accession>A0ABT1CV59</accession>
<evidence type="ECO:0000313" key="3">
    <source>
        <dbReference type="Proteomes" id="UP001320715"/>
    </source>
</evidence>
<proteinExistence type="predicted"/>
<dbReference type="RefSeq" id="WP_252916813.1">
    <property type="nucleotide sequence ID" value="NZ_JAAAML010000003.1"/>
</dbReference>
<name>A0ABT1CV59_9HYPH</name>
<dbReference type="Proteomes" id="UP001320715">
    <property type="component" value="Unassembled WGS sequence"/>
</dbReference>
<organism evidence="2 3">
    <name type="scientific">Hoeflea alexandrii</name>
    <dbReference type="NCBI Taxonomy" id="288436"/>
    <lineage>
        <taxon>Bacteria</taxon>
        <taxon>Pseudomonadati</taxon>
        <taxon>Pseudomonadota</taxon>
        <taxon>Alphaproteobacteria</taxon>
        <taxon>Hyphomicrobiales</taxon>
        <taxon>Rhizobiaceae</taxon>
        <taxon>Hoeflea</taxon>
    </lineage>
</organism>
<keyword evidence="3" id="KW-1185">Reference proteome</keyword>
<protein>
    <recommendedName>
        <fullName evidence="4">DUF2635 domain-containing protein</fullName>
    </recommendedName>
</protein>
<sequence>MQRYKPAKGAPLLRTTEGEAFPEAGKMIDPANRYYARLIKERALEPVADDAPENKSRTSKPAAAAASNKETRK</sequence>
<comment type="caution">
    <text evidence="2">The sequence shown here is derived from an EMBL/GenBank/DDBJ whole genome shotgun (WGS) entry which is preliminary data.</text>
</comment>
<dbReference type="EMBL" id="JAAAML010000003">
    <property type="protein sequence ID" value="MCO6410096.1"/>
    <property type="molecule type" value="Genomic_DNA"/>
</dbReference>
<evidence type="ECO:0008006" key="4">
    <source>
        <dbReference type="Google" id="ProtNLM"/>
    </source>
</evidence>
<evidence type="ECO:0000256" key="1">
    <source>
        <dbReference type="SAM" id="MobiDB-lite"/>
    </source>
</evidence>